<name>A0ABU6NU28_9BACI</name>
<evidence type="ECO:0000313" key="2">
    <source>
        <dbReference type="EMBL" id="MED4399887.1"/>
    </source>
</evidence>
<keyword evidence="3" id="KW-1185">Reference proteome</keyword>
<feature type="transmembrane region" description="Helical" evidence="1">
    <location>
        <begin position="6"/>
        <end position="23"/>
    </location>
</feature>
<accession>A0ABU6NU28</accession>
<keyword evidence="1" id="KW-0472">Membrane</keyword>
<dbReference type="RefSeq" id="WP_066229592.1">
    <property type="nucleotide sequence ID" value="NZ_JARTFQ010000005.1"/>
</dbReference>
<dbReference type="GeneID" id="301141202"/>
<evidence type="ECO:0000313" key="3">
    <source>
        <dbReference type="Proteomes" id="UP001342826"/>
    </source>
</evidence>
<dbReference type="EMBL" id="JARTFS010000001">
    <property type="protein sequence ID" value="MED4399887.1"/>
    <property type="molecule type" value="Genomic_DNA"/>
</dbReference>
<sequence>MLKIGGILVIAIIIIALEVPYLLKNKLKREMWAFSILLIIAIGLSIAMALNVNIPNPIDLISTIFKPFSWFLYDYLLK</sequence>
<dbReference type="Proteomes" id="UP001342826">
    <property type="component" value="Unassembled WGS sequence"/>
</dbReference>
<protein>
    <submittedName>
        <fullName evidence="2">Uncharacterized protein</fullName>
    </submittedName>
</protein>
<comment type="caution">
    <text evidence="2">The sequence shown here is derived from an EMBL/GenBank/DDBJ whole genome shotgun (WGS) entry which is preliminary data.</text>
</comment>
<proteinExistence type="predicted"/>
<evidence type="ECO:0000256" key="1">
    <source>
        <dbReference type="SAM" id="Phobius"/>
    </source>
</evidence>
<reference evidence="2 3" key="1">
    <citation type="submission" date="2023-03" db="EMBL/GenBank/DDBJ databases">
        <title>Bacillus Genome Sequencing.</title>
        <authorList>
            <person name="Dunlap C."/>
        </authorList>
    </citation>
    <scope>NUCLEOTIDE SEQUENCE [LARGE SCALE GENOMIC DNA]</scope>
    <source>
        <strain evidence="2 3">NRS-1717</strain>
    </source>
</reference>
<organism evidence="2 3">
    <name type="scientific">Metabacillus fastidiosus</name>
    <dbReference type="NCBI Taxonomy" id="1458"/>
    <lineage>
        <taxon>Bacteria</taxon>
        <taxon>Bacillati</taxon>
        <taxon>Bacillota</taxon>
        <taxon>Bacilli</taxon>
        <taxon>Bacillales</taxon>
        <taxon>Bacillaceae</taxon>
        <taxon>Metabacillus</taxon>
    </lineage>
</organism>
<keyword evidence="1" id="KW-1133">Transmembrane helix</keyword>
<keyword evidence="1" id="KW-0812">Transmembrane</keyword>
<feature type="transmembrane region" description="Helical" evidence="1">
    <location>
        <begin position="32"/>
        <end position="54"/>
    </location>
</feature>
<gene>
    <name evidence="2" type="ORF">P9271_00745</name>
</gene>